<dbReference type="EMBL" id="CP020465">
    <property type="protein sequence ID" value="ASP48866.1"/>
    <property type="molecule type" value="Genomic_DNA"/>
</dbReference>
<evidence type="ECO:0000313" key="2">
    <source>
        <dbReference type="EMBL" id="ASP48866.1"/>
    </source>
</evidence>
<reference evidence="2 3" key="1">
    <citation type="submission" date="2017-08" db="EMBL/GenBank/DDBJ databases">
        <title>Complete genome of Colwellia sp. NB097-1, a psychrophile bacterium ioslated from Bering Sea.</title>
        <authorList>
            <person name="Chen X."/>
        </authorList>
    </citation>
    <scope>NUCLEOTIDE SEQUENCE [LARGE SCALE GENOMIC DNA]</scope>
    <source>
        <strain evidence="2 3">NB097-1</strain>
    </source>
</reference>
<accession>A0A222GAE3</accession>
<evidence type="ECO:0000256" key="1">
    <source>
        <dbReference type="SAM" id="Phobius"/>
    </source>
</evidence>
<dbReference type="RefSeq" id="WP_081152503.1">
    <property type="nucleotide sequence ID" value="NZ_CP020465.1"/>
</dbReference>
<dbReference type="Pfam" id="PF11446">
    <property type="entry name" value="DUF2897"/>
    <property type="match status" value="1"/>
</dbReference>
<sequence>MTFTTILIIVIAVGSVIAGILLIKQSARKFELSDEQQNKVETRKAEQVKKDKEQE</sequence>
<keyword evidence="1" id="KW-0812">Transmembrane</keyword>
<evidence type="ECO:0000313" key="3">
    <source>
        <dbReference type="Proteomes" id="UP000202259"/>
    </source>
</evidence>
<protein>
    <submittedName>
        <fullName evidence="2">DUF2897 domain-containing protein</fullName>
    </submittedName>
</protein>
<dbReference type="InterPro" id="IPR021550">
    <property type="entry name" value="DUF2897"/>
</dbReference>
<dbReference type="AlphaFoldDB" id="A0A222GAE3"/>
<dbReference type="Proteomes" id="UP000202259">
    <property type="component" value="Chromosome"/>
</dbReference>
<organism evidence="2 3">
    <name type="scientific">Cognaticolwellia beringensis</name>
    <dbReference type="NCBI Taxonomy" id="1967665"/>
    <lineage>
        <taxon>Bacteria</taxon>
        <taxon>Pseudomonadati</taxon>
        <taxon>Pseudomonadota</taxon>
        <taxon>Gammaproteobacteria</taxon>
        <taxon>Alteromonadales</taxon>
        <taxon>Colwelliaceae</taxon>
        <taxon>Cognaticolwellia</taxon>
    </lineage>
</organism>
<name>A0A222GAE3_9GAMM</name>
<keyword evidence="3" id="KW-1185">Reference proteome</keyword>
<dbReference type="KEGG" id="cber:B5D82_14480"/>
<keyword evidence="1" id="KW-0472">Membrane</keyword>
<proteinExistence type="predicted"/>
<keyword evidence="1" id="KW-1133">Transmembrane helix</keyword>
<dbReference type="OrthoDB" id="6228897at2"/>
<gene>
    <name evidence="2" type="ORF">B5D82_14480</name>
</gene>
<feature type="transmembrane region" description="Helical" evidence="1">
    <location>
        <begin position="6"/>
        <end position="23"/>
    </location>
</feature>